<dbReference type="Proteomes" id="UP000010119">
    <property type="component" value="Unassembled WGS sequence"/>
</dbReference>
<accession>D7UW85</accession>
<dbReference type="PANTHER" id="PTHR33885">
    <property type="entry name" value="PHAGE SHOCK PROTEIN C"/>
    <property type="match status" value="1"/>
</dbReference>
<evidence type="ECO:0000313" key="8">
    <source>
        <dbReference type="EMBL" id="EFI84813.1"/>
    </source>
</evidence>
<reference evidence="8" key="1">
    <citation type="submission" date="2010-06" db="EMBL/GenBank/DDBJ databases">
        <authorList>
            <person name="Muzny D."/>
            <person name="Qin X."/>
            <person name="Buhay C."/>
            <person name="Dugan-Rocha S."/>
            <person name="Ding Y."/>
            <person name="Chen G."/>
            <person name="Hawes A."/>
            <person name="Holder M."/>
            <person name="Jhangiani S."/>
            <person name="Johnson A."/>
            <person name="Khan Z."/>
            <person name="Li Z."/>
            <person name="Liu W."/>
            <person name="Liu X."/>
            <person name="Perez L."/>
            <person name="Shen H."/>
            <person name="Wang Q."/>
            <person name="Watt J."/>
            <person name="Xi L."/>
            <person name="Xin Y."/>
            <person name="Zhou J."/>
            <person name="Deng J."/>
            <person name="Jiang H."/>
            <person name="Liu Y."/>
            <person name="Qu J."/>
            <person name="Song X.-Z."/>
            <person name="Zhang L."/>
            <person name="Villasana D."/>
            <person name="Johnson A."/>
            <person name="Liu J."/>
            <person name="Liyanage D."/>
            <person name="Lorensuhewa L."/>
            <person name="Robinson T."/>
            <person name="Song A."/>
            <person name="Song B.-B."/>
            <person name="Dinh H."/>
            <person name="Thornton R."/>
            <person name="Coyle M."/>
            <person name="Francisco L."/>
            <person name="Jackson L."/>
            <person name="Javaid M."/>
            <person name="Korchina V."/>
            <person name="Kovar C."/>
            <person name="Mata R."/>
            <person name="Mathew T."/>
            <person name="Ngo R."/>
            <person name="Nguyen L."/>
            <person name="Nguyen N."/>
            <person name="Okwuonu G."/>
            <person name="Ongeri F."/>
            <person name="Pham C."/>
            <person name="Simmons D."/>
            <person name="Wilczek-Boney K."/>
            <person name="Hale W."/>
            <person name="Jakkamsetti A."/>
            <person name="Pham P."/>
            <person name="Ruth R."/>
            <person name="San Lucas F."/>
            <person name="Warren J."/>
            <person name="Zhang J."/>
            <person name="Zhao Z."/>
            <person name="Zhou C."/>
            <person name="Zhu D."/>
            <person name="Lee S."/>
            <person name="Bess C."/>
            <person name="Blankenburg K."/>
            <person name="Forbes L."/>
            <person name="Fu Q."/>
            <person name="Gubbala S."/>
            <person name="Hirani K."/>
            <person name="Jayaseelan J.C."/>
            <person name="Lara F."/>
            <person name="Munidasa M."/>
            <person name="Palculict T."/>
            <person name="Patil S."/>
            <person name="Pu L.-L."/>
            <person name="Saada N."/>
            <person name="Tang L."/>
            <person name="Weissenberger G."/>
            <person name="Zhu Y."/>
            <person name="Hemphill L."/>
            <person name="Shang Y."/>
            <person name="Youmans B."/>
            <person name="Ayvaz T."/>
            <person name="Ross M."/>
            <person name="Santibanez J."/>
            <person name="Aqrawi P."/>
            <person name="Gross S."/>
            <person name="Joshi V."/>
            <person name="Fowler G."/>
            <person name="Nazareth L."/>
            <person name="Reid J."/>
            <person name="Worley K."/>
            <person name="Petrosino J."/>
            <person name="Highlander S."/>
            <person name="Gibbs R."/>
        </authorList>
    </citation>
    <scope>NUCLEOTIDE SEQUENCE [LARGE SCALE GENOMIC DNA]</scope>
    <source>
        <strain evidence="8">DSM 20601</strain>
    </source>
</reference>
<comment type="caution">
    <text evidence="8">The sequence shown here is derived from an EMBL/GenBank/DDBJ whole genome shotgun (WGS) entry which is preliminary data.</text>
</comment>
<evidence type="ECO:0000256" key="5">
    <source>
        <dbReference type="ARBA" id="ARBA00023136"/>
    </source>
</evidence>
<sequence length="66" mass="7262">MRKLYRSTYDKKLAGVCGGLADYFGIDATLVRLLWIVASLIFGSGILLYILAAIIIPADPDSEWRG</sequence>
<keyword evidence="9" id="KW-1185">Reference proteome</keyword>
<evidence type="ECO:0000256" key="2">
    <source>
        <dbReference type="ARBA" id="ARBA00022475"/>
    </source>
</evidence>
<gene>
    <name evidence="8" type="primary">pspC</name>
    <name evidence="8" type="ORF">HMPREF0556_11366</name>
</gene>
<dbReference type="RefSeq" id="WP_003758930.1">
    <property type="nucleotide sequence ID" value="NZ_GL538353.1"/>
</dbReference>
<feature type="transmembrane region" description="Helical" evidence="6">
    <location>
        <begin position="33"/>
        <end position="56"/>
    </location>
</feature>
<dbReference type="EMBL" id="ACCR02000003">
    <property type="protein sequence ID" value="EFI84813.1"/>
    <property type="molecule type" value="Genomic_DNA"/>
</dbReference>
<name>D7UW85_LISGR</name>
<dbReference type="InterPro" id="IPR052027">
    <property type="entry name" value="PspC"/>
</dbReference>
<keyword evidence="4 6" id="KW-1133">Transmembrane helix</keyword>
<dbReference type="HOGENOM" id="CLU_143433_4_3_9"/>
<comment type="subcellular location">
    <subcellularLocation>
        <location evidence="1">Cell membrane</location>
        <topology evidence="1">Single-pass membrane protein</topology>
    </subcellularLocation>
</comment>
<organism evidence="8 9">
    <name type="scientific">Listeria grayi DSM 20601</name>
    <dbReference type="NCBI Taxonomy" id="525367"/>
    <lineage>
        <taxon>Bacteria</taxon>
        <taxon>Bacillati</taxon>
        <taxon>Bacillota</taxon>
        <taxon>Bacilli</taxon>
        <taxon>Bacillales</taxon>
        <taxon>Listeriaceae</taxon>
        <taxon>Listeria</taxon>
    </lineage>
</organism>
<dbReference type="eggNOG" id="COG1983">
    <property type="taxonomic scope" value="Bacteria"/>
</dbReference>
<evidence type="ECO:0000256" key="4">
    <source>
        <dbReference type="ARBA" id="ARBA00022989"/>
    </source>
</evidence>
<evidence type="ECO:0000256" key="6">
    <source>
        <dbReference type="SAM" id="Phobius"/>
    </source>
</evidence>
<dbReference type="InterPro" id="IPR007168">
    <property type="entry name" value="Phageshock_PspC_N"/>
</dbReference>
<dbReference type="GO" id="GO:0005886">
    <property type="term" value="C:plasma membrane"/>
    <property type="evidence" value="ECO:0007669"/>
    <property type="project" value="UniProtKB-SubCell"/>
</dbReference>
<dbReference type="AlphaFoldDB" id="D7UW85"/>
<evidence type="ECO:0000259" key="7">
    <source>
        <dbReference type="Pfam" id="PF04024"/>
    </source>
</evidence>
<dbReference type="PANTHER" id="PTHR33885:SF3">
    <property type="entry name" value="PHAGE SHOCK PROTEIN C"/>
    <property type="match status" value="1"/>
</dbReference>
<evidence type="ECO:0000313" key="9">
    <source>
        <dbReference type="Proteomes" id="UP000010119"/>
    </source>
</evidence>
<dbReference type="STRING" id="525367.HMPREF0556_11366"/>
<keyword evidence="3 6" id="KW-0812">Transmembrane</keyword>
<evidence type="ECO:0000256" key="1">
    <source>
        <dbReference type="ARBA" id="ARBA00004162"/>
    </source>
</evidence>
<proteinExistence type="predicted"/>
<protein>
    <submittedName>
        <fullName evidence="8">PspC domain protein</fullName>
    </submittedName>
</protein>
<dbReference type="Pfam" id="PF04024">
    <property type="entry name" value="PspC"/>
    <property type="match status" value="1"/>
</dbReference>
<evidence type="ECO:0000256" key="3">
    <source>
        <dbReference type="ARBA" id="ARBA00022692"/>
    </source>
</evidence>
<keyword evidence="2" id="KW-1003">Cell membrane</keyword>
<keyword evidence="5 6" id="KW-0472">Membrane</keyword>
<feature type="domain" description="Phage shock protein PspC N-terminal" evidence="7">
    <location>
        <begin position="2"/>
        <end position="58"/>
    </location>
</feature>